<evidence type="ECO:0000256" key="7">
    <source>
        <dbReference type="ARBA" id="ARBA00023004"/>
    </source>
</evidence>
<dbReference type="Proteomes" id="UP000270616">
    <property type="component" value="Unassembled WGS sequence"/>
</dbReference>
<feature type="binding site" evidence="11">
    <location>
        <position position="141"/>
    </location>
    <ligand>
        <name>Zn(2+)</name>
        <dbReference type="ChEBI" id="CHEBI:29105"/>
    </ligand>
</feature>
<comment type="caution">
    <text evidence="12">The sequence shown here is derived from an EMBL/GenBank/DDBJ whole genome shotgun (WGS) entry which is preliminary data.</text>
</comment>
<evidence type="ECO:0000256" key="8">
    <source>
        <dbReference type="ARBA" id="ARBA00023015"/>
    </source>
</evidence>
<keyword evidence="7" id="KW-0408">Iron</keyword>
<evidence type="ECO:0000313" key="13">
    <source>
        <dbReference type="Proteomes" id="UP000270616"/>
    </source>
</evidence>
<dbReference type="InterPro" id="IPR036388">
    <property type="entry name" value="WH-like_DNA-bd_sf"/>
</dbReference>
<feature type="binding site" evidence="11">
    <location>
        <position position="101"/>
    </location>
    <ligand>
        <name>Zn(2+)</name>
        <dbReference type="ChEBI" id="CHEBI:29105"/>
    </ligand>
</feature>
<dbReference type="GO" id="GO:0045892">
    <property type="term" value="P:negative regulation of DNA-templated transcription"/>
    <property type="evidence" value="ECO:0007669"/>
    <property type="project" value="TreeGrafter"/>
</dbReference>
<evidence type="ECO:0000313" key="12">
    <source>
        <dbReference type="EMBL" id="ROZ64096.1"/>
    </source>
</evidence>
<dbReference type="Pfam" id="PF01475">
    <property type="entry name" value="FUR"/>
    <property type="match status" value="1"/>
</dbReference>
<accession>A0A3N3ZRY4</accession>
<evidence type="ECO:0000256" key="6">
    <source>
        <dbReference type="ARBA" id="ARBA00022833"/>
    </source>
</evidence>
<keyword evidence="4" id="KW-0678">Repressor</keyword>
<dbReference type="SUPFAM" id="SSF46785">
    <property type="entry name" value="Winged helix' DNA-binding domain"/>
    <property type="match status" value="1"/>
</dbReference>
<dbReference type="GO" id="GO:0003700">
    <property type="term" value="F:DNA-binding transcription factor activity"/>
    <property type="evidence" value="ECO:0007669"/>
    <property type="project" value="InterPro"/>
</dbReference>
<keyword evidence="9" id="KW-0238">DNA-binding</keyword>
<dbReference type="GO" id="GO:1900376">
    <property type="term" value="P:regulation of secondary metabolite biosynthetic process"/>
    <property type="evidence" value="ECO:0007669"/>
    <property type="project" value="TreeGrafter"/>
</dbReference>
<dbReference type="Gene3D" id="1.10.10.10">
    <property type="entry name" value="Winged helix-like DNA-binding domain superfamily/Winged helix DNA-binding domain"/>
    <property type="match status" value="1"/>
</dbReference>
<gene>
    <name evidence="12" type="ORF">EDL96_04555</name>
</gene>
<dbReference type="GO" id="GO:0000976">
    <property type="term" value="F:transcription cis-regulatory region binding"/>
    <property type="evidence" value="ECO:0007669"/>
    <property type="project" value="TreeGrafter"/>
</dbReference>
<feature type="binding site" evidence="11">
    <location>
        <position position="98"/>
    </location>
    <ligand>
        <name>Zn(2+)</name>
        <dbReference type="ChEBI" id="CHEBI:29105"/>
    </ligand>
</feature>
<dbReference type="OrthoDB" id="5242893at2"/>
<comment type="cofactor">
    <cofactor evidence="11">
        <name>Zn(2+)</name>
        <dbReference type="ChEBI" id="CHEBI:29105"/>
    </cofactor>
    <text evidence="11">Binds 1 zinc ion per subunit.</text>
</comment>
<dbReference type="GO" id="GO:0008270">
    <property type="term" value="F:zinc ion binding"/>
    <property type="evidence" value="ECO:0007669"/>
    <property type="project" value="TreeGrafter"/>
</dbReference>
<evidence type="ECO:0000256" key="10">
    <source>
        <dbReference type="ARBA" id="ARBA00023163"/>
    </source>
</evidence>
<evidence type="ECO:0000256" key="5">
    <source>
        <dbReference type="ARBA" id="ARBA00022723"/>
    </source>
</evidence>
<dbReference type="EMBL" id="RKMF01000004">
    <property type="protein sequence ID" value="ROZ64096.1"/>
    <property type="molecule type" value="Genomic_DNA"/>
</dbReference>
<keyword evidence="10" id="KW-0804">Transcription</keyword>
<name>A0A3N3ZRY4_9MICC</name>
<organism evidence="12 13">
    <name type="scientific">Kocuria soli</name>
    <dbReference type="NCBI Taxonomy" id="2485125"/>
    <lineage>
        <taxon>Bacteria</taxon>
        <taxon>Bacillati</taxon>
        <taxon>Actinomycetota</taxon>
        <taxon>Actinomycetes</taxon>
        <taxon>Micrococcales</taxon>
        <taxon>Micrococcaceae</taxon>
        <taxon>Kocuria</taxon>
    </lineage>
</organism>
<evidence type="ECO:0000256" key="2">
    <source>
        <dbReference type="ARBA" id="ARBA00007957"/>
    </source>
</evidence>
<dbReference type="InterPro" id="IPR043135">
    <property type="entry name" value="Fur_C"/>
</dbReference>
<dbReference type="Gene3D" id="3.30.1490.190">
    <property type="match status" value="1"/>
</dbReference>
<sequence>MSTVQAEEHREREMLRGVGLRVTQPRVAVLGALRRHPHADASAILGAVRQAVPSVSHQAVYDCLHALTESGLVRSIQPAGSPARYEIRRNDNHHHLVCRGCGEVVDIPCQTGSAPCLHTDDDHGYAIDEAEVYFWGLCPACQAGHATRPTEFPTQSHRDREDQK</sequence>
<protein>
    <submittedName>
        <fullName evidence="12">Transcriptional repressor</fullName>
    </submittedName>
</protein>
<comment type="subcellular location">
    <subcellularLocation>
        <location evidence="1">Cytoplasm</location>
    </subcellularLocation>
</comment>
<evidence type="ECO:0000256" key="3">
    <source>
        <dbReference type="ARBA" id="ARBA00022490"/>
    </source>
</evidence>
<keyword evidence="3" id="KW-0963">Cytoplasm</keyword>
<dbReference type="InterPro" id="IPR036390">
    <property type="entry name" value="WH_DNA-bd_sf"/>
</dbReference>
<dbReference type="AlphaFoldDB" id="A0A3N3ZRY4"/>
<evidence type="ECO:0000256" key="11">
    <source>
        <dbReference type="PIRSR" id="PIRSR602481-1"/>
    </source>
</evidence>
<dbReference type="InterPro" id="IPR002481">
    <property type="entry name" value="FUR"/>
</dbReference>
<keyword evidence="13" id="KW-1185">Reference proteome</keyword>
<keyword evidence="6 11" id="KW-0862">Zinc</keyword>
<dbReference type="RefSeq" id="WP_123824632.1">
    <property type="nucleotide sequence ID" value="NZ_RKMF01000004.1"/>
</dbReference>
<proteinExistence type="inferred from homology"/>
<reference evidence="12 13" key="1">
    <citation type="submission" date="2018-10" db="EMBL/GenBank/DDBJ databases">
        <title>Kocuria sp. M5W7-7, whole genome shotgun sequence.</title>
        <authorList>
            <person name="Tuo L."/>
        </authorList>
    </citation>
    <scope>NUCLEOTIDE SEQUENCE [LARGE SCALE GENOMIC DNA]</scope>
    <source>
        <strain evidence="12 13">M5W7-7</strain>
    </source>
</reference>
<keyword evidence="5 11" id="KW-0479">Metal-binding</keyword>
<evidence type="ECO:0000256" key="4">
    <source>
        <dbReference type="ARBA" id="ARBA00022491"/>
    </source>
</evidence>
<dbReference type="GO" id="GO:0005737">
    <property type="term" value="C:cytoplasm"/>
    <property type="evidence" value="ECO:0007669"/>
    <property type="project" value="UniProtKB-SubCell"/>
</dbReference>
<dbReference type="PANTHER" id="PTHR33202:SF18">
    <property type="entry name" value="TRANSCRIPTIONAL REGULATOR FURA"/>
    <property type="match status" value="1"/>
</dbReference>
<comment type="similarity">
    <text evidence="2">Belongs to the Fur family.</text>
</comment>
<feature type="binding site" evidence="11">
    <location>
        <position position="138"/>
    </location>
    <ligand>
        <name>Zn(2+)</name>
        <dbReference type="ChEBI" id="CHEBI:29105"/>
    </ligand>
</feature>
<evidence type="ECO:0000256" key="9">
    <source>
        <dbReference type="ARBA" id="ARBA00023125"/>
    </source>
</evidence>
<evidence type="ECO:0000256" key="1">
    <source>
        <dbReference type="ARBA" id="ARBA00004496"/>
    </source>
</evidence>
<dbReference type="PANTHER" id="PTHR33202">
    <property type="entry name" value="ZINC UPTAKE REGULATION PROTEIN"/>
    <property type="match status" value="1"/>
</dbReference>
<keyword evidence="8" id="KW-0805">Transcription regulation</keyword>
<dbReference type="CDD" id="cd07153">
    <property type="entry name" value="Fur_like"/>
    <property type="match status" value="1"/>
</dbReference>